<dbReference type="InterPro" id="IPR001660">
    <property type="entry name" value="SAM"/>
</dbReference>
<name>A0A5J5FBC0_9PEZI</name>
<organism evidence="4 5">
    <name type="scientific">Sphaerosporella brunnea</name>
    <dbReference type="NCBI Taxonomy" id="1250544"/>
    <lineage>
        <taxon>Eukaryota</taxon>
        <taxon>Fungi</taxon>
        <taxon>Dikarya</taxon>
        <taxon>Ascomycota</taxon>
        <taxon>Pezizomycotina</taxon>
        <taxon>Pezizomycetes</taxon>
        <taxon>Pezizales</taxon>
        <taxon>Pyronemataceae</taxon>
        <taxon>Sphaerosporella</taxon>
    </lineage>
</organism>
<feature type="region of interest" description="Disordered" evidence="1">
    <location>
        <begin position="39"/>
        <end position="72"/>
    </location>
</feature>
<feature type="compositionally biased region" description="Acidic residues" evidence="1">
    <location>
        <begin position="252"/>
        <end position="285"/>
    </location>
</feature>
<comment type="caution">
    <text evidence="4">The sequence shown here is derived from an EMBL/GenBank/DDBJ whole genome shotgun (WGS) entry which is preliminary data.</text>
</comment>
<sequence length="758" mass="83271">MQLRVEIPLVHRLARCPVNIEYFAGIVRLPFLKSSIVPAPTSSQPAKQPASQAAVNQSNQSRKTSKQASSQALSGRFRPFRIPERTFAILPLFSCLDLRRFWEITGRERNEKPTRLVTSHHPPPKTTHPLSHALAHSAPDTLCSPSSGINLLLLLSLSRLCKLATVDPKVASNAPSRLSRVFDPQFWGETSTSFSKTSSIATTSPPAAGGGVGRNANAHDSLVAPLQPIALQSPIPPARDSIVTEAVTVIEDGGDYYEDDNETDDDDETDDDETDDDEDDDEIDDDHTLYDRGPPRLPELPEMSSPGFMREMRELPLRNPNGGDWSSGQPSPTSWEQHTMEGDAMPDGPISEWDAEGVVDWLSSLGLGKYREALLENDISGEALIRLGHDELRELGISSVGHRLSILKHVYEIKMAHDVPMDPDDYIPVSADDHETNKVATQHDIQRLIGIVKKRDERILEAESQIHALYEAMARLRNDLLPVWRMVKNKNQELPPLSGDAPGVGRENLGAEAEQVQDPQPTPPASSSLLQPAPTSGKGLSRKFSMKKLILGTPKNASPTYPPAMPEYTYENVPQNNGLQSQPVLPPPMDDMRGHPSPTSPAATTIHHPSYASQHSLPNNSLTARPIVREPPPPPQPQRQTPRTPHYDDDRGSGGGNGSGGGGNGEPDIFKSFRVSMEDPCRKVLPAALKRYNIQADWRQYALYIVHGDQERCLGLEEKPLILFKQLDREGRKPMFMLRRNAGGGDSGGNIRVPGGVL</sequence>
<dbReference type="InterPro" id="IPR013761">
    <property type="entry name" value="SAM/pointed_sf"/>
</dbReference>
<evidence type="ECO:0000313" key="4">
    <source>
        <dbReference type="EMBL" id="KAA8914862.1"/>
    </source>
</evidence>
<dbReference type="Pfam" id="PF00788">
    <property type="entry name" value="RA"/>
    <property type="match status" value="1"/>
</dbReference>
<feature type="compositionally biased region" description="Gly residues" evidence="1">
    <location>
        <begin position="653"/>
        <end position="665"/>
    </location>
</feature>
<keyword evidence="5" id="KW-1185">Reference proteome</keyword>
<dbReference type="Pfam" id="PF07647">
    <property type="entry name" value="SAM_2"/>
    <property type="match status" value="1"/>
</dbReference>
<dbReference type="PANTHER" id="PTHR24135">
    <property type="entry name" value="SH3 AND MULTIPLE ANKYRIN REPEAT DOMAINS PROTEIN"/>
    <property type="match status" value="1"/>
</dbReference>
<evidence type="ECO:0008006" key="6">
    <source>
        <dbReference type="Google" id="ProtNLM"/>
    </source>
</evidence>
<reference evidence="4 5" key="1">
    <citation type="submission" date="2019-09" db="EMBL/GenBank/DDBJ databases">
        <title>Draft genome of the ectomycorrhizal ascomycete Sphaerosporella brunnea.</title>
        <authorList>
            <consortium name="DOE Joint Genome Institute"/>
            <person name="Benucci G.M."/>
            <person name="Marozzi G."/>
            <person name="Antonielli L."/>
            <person name="Sanchez S."/>
            <person name="Marco P."/>
            <person name="Wang X."/>
            <person name="Falini L.B."/>
            <person name="Barry K."/>
            <person name="Haridas S."/>
            <person name="Lipzen A."/>
            <person name="Labutti K."/>
            <person name="Grigoriev I.V."/>
            <person name="Murat C."/>
            <person name="Martin F."/>
            <person name="Albertini E."/>
            <person name="Donnini D."/>
            <person name="Bonito G."/>
        </authorList>
    </citation>
    <scope>NUCLEOTIDE SEQUENCE [LARGE SCALE GENOMIC DNA]</scope>
    <source>
        <strain evidence="4 5">Sb_GMNB300</strain>
    </source>
</reference>
<dbReference type="Proteomes" id="UP000326924">
    <property type="component" value="Unassembled WGS sequence"/>
</dbReference>
<dbReference type="EMBL" id="VXIS01000002">
    <property type="protein sequence ID" value="KAA8914862.1"/>
    <property type="molecule type" value="Genomic_DNA"/>
</dbReference>
<accession>A0A5J5FBC0</accession>
<dbReference type="InterPro" id="IPR000159">
    <property type="entry name" value="RA_dom"/>
</dbReference>
<feature type="compositionally biased region" description="Low complexity" evidence="1">
    <location>
        <begin position="525"/>
        <end position="536"/>
    </location>
</feature>
<dbReference type="SMART" id="SM00314">
    <property type="entry name" value="RA"/>
    <property type="match status" value="1"/>
</dbReference>
<evidence type="ECO:0000256" key="1">
    <source>
        <dbReference type="SAM" id="MobiDB-lite"/>
    </source>
</evidence>
<feature type="compositionally biased region" description="Polar residues" evidence="1">
    <location>
        <begin position="196"/>
        <end position="205"/>
    </location>
</feature>
<feature type="compositionally biased region" description="Polar residues" evidence="1">
    <location>
        <begin position="324"/>
        <end position="337"/>
    </location>
</feature>
<dbReference type="InterPro" id="IPR051569">
    <property type="entry name" value="SHANK"/>
</dbReference>
<evidence type="ECO:0000313" key="5">
    <source>
        <dbReference type="Proteomes" id="UP000326924"/>
    </source>
</evidence>
<evidence type="ECO:0000259" key="3">
    <source>
        <dbReference type="PROSITE" id="PS50200"/>
    </source>
</evidence>
<dbReference type="Gene3D" id="1.10.150.50">
    <property type="entry name" value="Transcription Factor, Ets-1"/>
    <property type="match status" value="1"/>
</dbReference>
<dbReference type="AlphaFoldDB" id="A0A5J5FBC0"/>
<feature type="compositionally biased region" description="Polar residues" evidence="1">
    <location>
        <begin position="572"/>
        <end position="583"/>
    </location>
</feature>
<feature type="compositionally biased region" description="Polar residues" evidence="1">
    <location>
        <begin position="611"/>
        <end position="623"/>
    </location>
</feature>
<dbReference type="SUPFAM" id="SSF54236">
    <property type="entry name" value="Ubiquitin-like"/>
    <property type="match status" value="1"/>
</dbReference>
<dbReference type="PANTHER" id="PTHR24135:SF28">
    <property type="entry name" value="LD13733P"/>
    <property type="match status" value="1"/>
</dbReference>
<dbReference type="CDD" id="cd01786">
    <property type="entry name" value="RA_STE50"/>
    <property type="match status" value="1"/>
</dbReference>
<dbReference type="SUPFAM" id="SSF48371">
    <property type="entry name" value="ARM repeat"/>
    <property type="match status" value="1"/>
</dbReference>
<feature type="region of interest" description="Disordered" evidence="1">
    <location>
        <begin position="112"/>
        <end position="132"/>
    </location>
</feature>
<dbReference type="PROSITE" id="PS50105">
    <property type="entry name" value="SAM_DOMAIN"/>
    <property type="match status" value="1"/>
</dbReference>
<dbReference type="GO" id="GO:0035255">
    <property type="term" value="F:ionotropic glutamate receptor binding"/>
    <property type="evidence" value="ECO:0007669"/>
    <property type="project" value="TreeGrafter"/>
</dbReference>
<feature type="region of interest" description="Disordered" evidence="1">
    <location>
        <begin position="512"/>
        <end position="670"/>
    </location>
</feature>
<dbReference type="InterPro" id="IPR016024">
    <property type="entry name" value="ARM-type_fold"/>
</dbReference>
<dbReference type="PROSITE" id="PS50200">
    <property type="entry name" value="RA"/>
    <property type="match status" value="1"/>
</dbReference>
<dbReference type="Gene3D" id="3.10.20.90">
    <property type="entry name" value="Phosphatidylinositol 3-kinase Catalytic Subunit, Chain A, domain 1"/>
    <property type="match status" value="1"/>
</dbReference>
<feature type="domain" description="SAM" evidence="2">
    <location>
        <begin position="353"/>
        <end position="416"/>
    </location>
</feature>
<evidence type="ECO:0000259" key="2">
    <source>
        <dbReference type="PROSITE" id="PS50105"/>
    </source>
</evidence>
<feature type="compositionally biased region" description="Polar residues" evidence="1">
    <location>
        <begin position="55"/>
        <end position="72"/>
    </location>
</feature>
<dbReference type="GO" id="GO:0007165">
    <property type="term" value="P:signal transduction"/>
    <property type="evidence" value="ECO:0007669"/>
    <property type="project" value="InterPro"/>
</dbReference>
<dbReference type="GO" id="GO:0030160">
    <property type="term" value="F:synaptic receptor adaptor activity"/>
    <property type="evidence" value="ECO:0007669"/>
    <property type="project" value="TreeGrafter"/>
</dbReference>
<feature type="region of interest" description="Disordered" evidence="1">
    <location>
        <begin position="250"/>
        <end position="305"/>
    </location>
</feature>
<feature type="domain" description="Ras-associating" evidence="3">
    <location>
        <begin position="666"/>
        <end position="743"/>
    </location>
</feature>
<protein>
    <recommendedName>
        <fullName evidence="6">SAM domain-containing protein</fullName>
    </recommendedName>
</protein>
<dbReference type="InterPro" id="IPR029071">
    <property type="entry name" value="Ubiquitin-like_domsf"/>
</dbReference>
<dbReference type="OrthoDB" id="445896at2759"/>
<dbReference type="SUPFAM" id="SSF47769">
    <property type="entry name" value="SAM/Pointed domain"/>
    <property type="match status" value="1"/>
</dbReference>
<feature type="region of interest" description="Disordered" evidence="1">
    <location>
        <begin position="318"/>
        <end position="345"/>
    </location>
</feature>
<proteinExistence type="predicted"/>
<gene>
    <name evidence="4" type="ORF">FN846DRAFT_885667</name>
</gene>
<feature type="compositionally biased region" description="Low complexity" evidence="1">
    <location>
        <begin position="39"/>
        <end position="54"/>
    </location>
</feature>
<feature type="region of interest" description="Disordered" evidence="1">
    <location>
        <begin position="196"/>
        <end position="216"/>
    </location>
</feature>
<dbReference type="SMART" id="SM00454">
    <property type="entry name" value="SAM"/>
    <property type="match status" value="1"/>
</dbReference>
<dbReference type="InParanoid" id="A0A5J5FBC0"/>